<dbReference type="RefSeq" id="WP_061532066.1">
    <property type="nucleotide sequence ID" value="NZ_CP013233.1"/>
</dbReference>
<reference evidence="5 6" key="1">
    <citation type="submission" date="2015-11" db="EMBL/GenBank/DDBJ databases">
        <title>Exploring the genomic traits of fungus-feeding bacterial genus Collimonas.</title>
        <authorList>
            <person name="Song C."/>
            <person name="Schmidt R."/>
            <person name="de Jager V."/>
            <person name="Krzyzanowska D."/>
            <person name="Jongedijk E."/>
            <person name="Cankar K."/>
            <person name="Beekwilder J."/>
            <person name="van Veen A."/>
            <person name="de Boer W."/>
            <person name="van Veen J.A."/>
            <person name="Garbeva P."/>
        </authorList>
    </citation>
    <scope>NUCLEOTIDE SEQUENCE [LARGE SCALE GENOMIC DNA]</scope>
    <source>
        <strain evidence="5 6">Ter282</strain>
    </source>
</reference>
<evidence type="ECO:0000313" key="5">
    <source>
        <dbReference type="EMBL" id="AMP08219.1"/>
    </source>
</evidence>
<dbReference type="InterPro" id="IPR004381">
    <property type="entry name" value="Glycerate_kinase"/>
</dbReference>
<accession>A0A127QDS6</accession>
<evidence type="ECO:0000256" key="4">
    <source>
        <dbReference type="PIRNR" id="PIRNR006078"/>
    </source>
</evidence>
<protein>
    <submittedName>
        <fullName evidence="5">Glycerate kinase family protein</fullName>
        <ecNumber evidence="5">2.7.1.31</ecNumber>
    </submittedName>
</protein>
<keyword evidence="3 4" id="KW-0418">Kinase</keyword>
<dbReference type="Pfam" id="PF02595">
    <property type="entry name" value="Gly_kinase"/>
    <property type="match status" value="1"/>
</dbReference>
<comment type="similarity">
    <text evidence="1 4">Belongs to the glycerate kinase type-1 family.</text>
</comment>
<dbReference type="PIRSF" id="PIRSF006078">
    <property type="entry name" value="GlxK"/>
    <property type="match status" value="1"/>
</dbReference>
<dbReference type="NCBIfam" id="TIGR00045">
    <property type="entry name" value="glycerate kinase"/>
    <property type="match status" value="1"/>
</dbReference>
<proteinExistence type="inferred from homology"/>
<dbReference type="PATRIC" id="fig|279058.18.peg.405"/>
<evidence type="ECO:0000256" key="3">
    <source>
        <dbReference type="ARBA" id="ARBA00022777"/>
    </source>
</evidence>
<dbReference type="InterPro" id="IPR018197">
    <property type="entry name" value="Glycerate_kinase_RE-like"/>
</dbReference>
<name>A0A127QDS6_9BURK</name>
<organism evidence="5 6">
    <name type="scientific">Collimonas arenae</name>
    <dbReference type="NCBI Taxonomy" id="279058"/>
    <lineage>
        <taxon>Bacteria</taxon>
        <taxon>Pseudomonadati</taxon>
        <taxon>Pseudomonadota</taxon>
        <taxon>Betaproteobacteria</taxon>
        <taxon>Burkholderiales</taxon>
        <taxon>Oxalobacteraceae</taxon>
        <taxon>Collimonas</taxon>
    </lineage>
</organism>
<dbReference type="SUPFAM" id="SSF110738">
    <property type="entry name" value="Glycerate kinase I"/>
    <property type="match status" value="1"/>
</dbReference>
<sequence>MKIVIAPDSFKESLSAAEAADAIRAGFSEIFPNAEFVLLPIADGGEGTVQTLLRALGGEYKNARVSDPLGRPIDAKFGITPEGVALIETAAASGLERLAPSERNPLIASSRGTGELILAALDAGLRRFVIGLGGSATNDAAIGILQVLGVRMLDSDSQDVTLKDIQRLEKIDVTGLDRRLRECQFELACDVDNPLCGPSGASVIFGPQKGATPEMVAMLDQGLAHFAAILQRDFNLHEDLIELPGGGAAGGIGATLAAILGARLRPGTEIIAEATKLAELIDGAALVITGEGRVDSQTVRGKAPAGVARIARMKDIPVIALGGSLGADADALYHAGVNAVFSAVHAPCSLDEALRDAYRNVRSSARNIAAAIRIGQSFY</sequence>
<keyword evidence="2 4" id="KW-0808">Transferase</keyword>
<dbReference type="PANTHER" id="PTHR21599:SF0">
    <property type="entry name" value="GLYCERATE KINASE"/>
    <property type="match status" value="1"/>
</dbReference>
<dbReference type="GO" id="GO:0031388">
    <property type="term" value="P:organic acid phosphorylation"/>
    <property type="evidence" value="ECO:0007669"/>
    <property type="project" value="UniProtKB-UniRule"/>
</dbReference>
<dbReference type="EC" id="2.7.1.31" evidence="5"/>
<dbReference type="Gene3D" id="3.90.1510.10">
    <property type="entry name" value="Glycerate kinase, domain 2"/>
    <property type="match status" value="1"/>
</dbReference>
<dbReference type="AlphaFoldDB" id="A0A127QDS6"/>
<dbReference type="InterPro" id="IPR018193">
    <property type="entry name" value="Glyc_kinase_flavodox-like_fold"/>
</dbReference>
<evidence type="ECO:0000256" key="2">
    <source>
        <dbReference type="ARBA" id="ARBA00022679"/>
    </source>
</evidence>
<evidence type="ECO:0000256" key="1">
    <source>
        <dbReference type="ARBA" id="ARBA00006284"/>
    </source>
</evidence>
<dbReference type="Gene3D" id="3.40.50.10350">
    <property type="entry name" value="Glycerate kinase, domain 1"/>
    <property type="match status" value="1"/>
</dbReference>
<dbReference type="InterPro" id="IPR036129">
    <property type="entry name" value="Glycerate_kinase_sf"/>
</dbReference>
<dbReference type="OrthoDB" id="9774290at2"/>
<keyword evidence="6" id="KW-1185">Reference proteome</keyword>
<dbReference type="Proteomes" id="UP000071778">
    <property type="component" value="Chromosome"/>
</dbReference>
<evidence type="ECO:0000313" key="6">
    <source>
        <dbReference type="Proteomes" id="UP000071778"/>
    </source>
</evidence>
<dbReference type="GO" id="GO:0008887">
    <property type="term" value="F:glycerate kinase activity"/>
    <property type="evidence" value="ECO:0007669"/>
    <property type="project" value="UniProtKB-UniRule"/>
</dbReference>
<dbReference type="EMBL" id="CP013235">
    <property type="protein sequence ID" value="AMP08219.1"/>
    <property type="molecule type" value="Genomic_DNA"/>
</dbReference>
<gene>
    <name evidence="5" type="ORF">CAter282_0403</name>
</gene>
<dbReference type="PANTHER" id="PTHR21599">
    <property type="entry name" value="GLYCERATE KINASE"/>
    <property type="match status" value="1"/>
</dbReference>